<dbReference type="AlphaFoldDB" id="A0A6J6CBK8"/>
<reference evidence="2" key="1">
    <citation type="submission" date="2020-05" db="EMBL/GenBank/DDBJ databases">
        <authorList>
            <person name="Chiriac C."/>
            <person name="Salcher M."/>
            <person name="Ghai R."/>
            <person name="Kavagutti S V."/>
        </authorList>
    </citation>
    <scope>NUCLEOTIDE SEQUENCE</scope>
</reference>
<dbReference type="EMBL" id="CAEZST010000014">
    <property type="protein sequence ID" value="CAB4548554.1"/>
    <property type="molecule type" value="Genomic_DNA"/>
</dbReference>
<feature type="transmembrane region" description="Helical" evidence="1">
    <location>
        <begin position="122"/>
        <end position="141"/>
    </location>
</feature>
<keyword evidence="1" id="KW-1133">Transmembrane helix</keyword>
<evidence type="ECO:0000313" key="2">
    <source>
        <dbReference type="EMBL" id="CAB4548554.1"/>
    </source>
</evidence>
<sequence length="153" mass="16729">MRKIALALLLVLIPLPASADPEVVPGSQINLVARDARIPITVSNPDLEPIEVVVVAESTSFRLEVLEQVTVLIPSQSTQIAEVPVRAIANGPVQLRVWLEVNGEKVSEEQLVSINVNYDVELFLLVTFGVLMFALVIVGVARTSIKLRRRSID</sequence>
<keyword evidence="1" id="KW-0812">Transmembrane</keyword>
<dbReference type="Pfam" id="PF19516">
    <property type="entry name" value="DUF6049"/>
    <property type="match status" value="1"/>
</dbReference>
<organism evidence="2">
    <name type="scientific">freshwater metagenome</name>
    <dbReference type="NCBI Taxonomy" id="449393"/>
    <lineage>
        <taxon>unclassified sequences</taxon>
        <taxon>metagenomes</taxon>
        <taxon>ecological metagenomes</taxon>
    </lineage>
</organism>
<proteinExistence type="predicted"/>
<protein>
    <submittedName>
        <fullName evidence="2">Unannotated protein</fullName>
    </submittedName>
</protein>
<evidence type="ECO:0000256" key="1">
    <source>
        <dbReference type="SAM" id="Phobius"/>
    </source>
</evidence>
<name>A0A6J6CBK8_9ZZZZ</name>
<dbReference type="InterPro" id="IPR046112">
    <property type="entry name" value="DUF6049"/>
</dbReference>
<keyword evidence="1" id="KW-0472">Membrane</keyword>
<accession>A0A6J6CBK8</accession>
<gene>
    <name evidence="2" type="ORF">UFOPK1503_00856</name>
</gene>